<comment type="caution">
    <text evidence="8">The sequence shown here is derived from an EMBL/GenBank/DDBJ whole genome shotgun (WGS) entry which is preliminary data.</text>
</comment>
<keyword evidence="3" id="KW-1003">Cell membrane</keyword>
<dbReference type="Proteomes" id="UP000321907">
    <property type="component" value="Unassembled WGS sequence"/>
</dbReference>
<evidence type="ECO:0000256" key="1">
    <source>
        <dbReference type="ARBA" id="ARBA00004651"/>
    </source>
</evidence>
<evidence type="ECO:0000256" key="7">
    <source>
        <dbReference type="SAM" id="Phobius"/>
    </source>
</evidence>
<dbReference type="EMBL" id="VOXD01000004">
    <property type="protein sequence ID" value="TXF90947.1"/>
    <property type="molecule type" value="Genomic_DNA"/>
</dbReference>
<feature type="transmembrane region" description="Helical" evidence="7">
    <location>
        <begin position="44"/>
        <end position="68"/>
    </location>
</feature>
<evidence type="ECO:0000256" key="6">
    <source>
        <dbReference type="ARBA" id="ARBA00023136"/>
    </source>
</evidence>
<keyword evidence="4 7" id="KW-0812">Transmembrane</keyword>
<feature type="transmembrane region" description="Helical" evidence="7">
    <location>
        <begin position="413"/>
        <end position="432"/>
    </location>
</feature>
<protein>
    <submittedName>
        <fullName evidence="8">MOP flippase family protein</fullName>
    </submittedName>
</protein>
<comment type="subcellular location">
    <subcellularLocation>
        <location evidence="1">Cell membrane</location>
        <topology evidence="1">Multi-pass membrane protein</topology>
    </subcellularLocation>
</comment>
<feature type="transmembrane region" description="Helical" evidence="7">
    <location>
        <begin position="444"/>
        <end position="464"/>
    </location>
</feature>
<dbReference type="CDD" id="cd13127">
    <property type="entry name" value="MATE_tuaB_like"/>
    <property type="match status" value="1"/>
</dbReference>
<keyword evidence="9" id="KW-1185">Reference proteome</keyword>
<sequence length="481" mass="53594">MKNFRKNTVLGLKWNMANRMISQVLSLIIGIVLARLLSPKEFGVVGIVLVFRGVAGLFLDFGFTSAIIQNKNSDSRHWSSVFWFNLIISLLLAIIFSLSAPLIADFFNQPALNEVTVAIAWTLVVQAFGMVQISLFQKALRFKKIAIVELISQIIAGVFSIYAAYNGWSYWSLILQLYISGIIRVLLVWWLSDWKPMLIFDYGIISEMMSFSFPLMGTKIAHYSTQNVDNLIVGKMLGTEALGIYTRAYTLMLLPLQAVSRVISSVMFPAYSQIQDQPERIKKIYLSINRVIATITFPMMFGLAVVAESFVPAVLGNQWMDVVPLIQILAPIGAWRSVHTLSGNVLMAIGKTKLLFWITFPISILTVVVMLIGIYLDGLSGLALGYCLASFFNGCFLDYQLKRFINLPILDNYMNILMPALVTLLMCGAVYSVNMLYGNNLSDVLRLIVLVLVGIVSYAGLLGITGEAKSIVQLLKSRKLT</sequence>
<keyword evidence="5 7" id="KW-1133">Transmembrane helix</keyword>
<comment type="similarity">
    <text evidence="2">Belongs to the polysaccharide synthase family.</text>
</comment>
<dbReference type="OrthoDB" id="9770347at2"/>
<feature type="transmembrane region" description="Helical" evidence="7">
    <location>
        <begin position="80"/>
        <end position="103"/>
    </location>
</feature>
<organism evidence="8 9">
    <name type="scientific">Neolewinella aurantiaca</name>
    <dbReference type="NCBI Taxonomy" id="2602767"/>
    <lineage>
        <taxon>Bacteria</taxon>
        <taxon>Pseudomonadati</taxon>
        <taxon>Bacteroidota</taxon>
        <taxon>Saprospiria</taxon>
        <taxon>Saprospirales</taxon>
        <taxon>Lewinellaceae</taxon>
        <taxon>Neolewinella</taxon>
    </lineage>
</organism>
<accession>A0A5C7FYZ4</accession>
<reference evidence="8 9" key="1">
    <citation type="submission" date="2019-08" db="EMBL/GenBank/DDBJ databases">
        <title>Lewinella sp. strain SSH13 Genome sequencing and assembly.</title>
        <authorList>
            <person name="Kim I."/>
        </authorList>
    </citation>
    <scope>NUCLEOTIDE SEQUENCE [LARGE SCALE GENOMIC DNA]</scope>
    <source>
        <strain evidence="8 9">SSH13</strain>
    </source>
</reference>
<feature type="transmembrane region" description="Helical" evidence="7">
    <location>
        <begin position="145"/>
        <end position="165"/>
    </location>
</feature>
<dbReference type="GO" id="GO:0005886">
    <property type="term" value="C:plasma membrane"/>
    <property type="evidence" value="ECO:0007669"/>
    <property type="project" value="UniProtKB-SubCell"/>
</dbReference>
<keyword evidence="6 7" id="KW-0472">Membrane</keyword>
<feature type="transmembrane region" description="Helical" evidence="7">
    <location>
        <begin position="115"/>
        <end position="133"/>
    </location>
</feature>
<dbReference type="InterPro" id="IPR050833">
    <property type="entry name" value="Poly_Biosynth_Transport"/>
</dbReference>
<dbReference type="PANTHER" id="PTHR30250">
    <property type="entry name" value="PST FAMILY PREDICTED COLANIC ACID TRANSPORTER"/>
    <property type="match status" value="1"/>
</dbReference>
<name>A0A5C7FYZ4_9BACT</name>
<proteinExistence type="inferred from homology"/>
<dbReference type="NCBIfam" id="NF007773">
    <property type="entry name" value="PRK10459.1"/>
    <property type="match status" value="1"/>
</dbReference>
<dbReference type="RefSeq" id="WP_147929405.1">
    <property type="nucleotide sequence ID" value="NZ_VOXD01000004.1"/>
</dbReference>
<feature type="transmembrane region" description="Helical" evidence="7">
    <location>
        <begin position="171"/>
        <end position="191"/>
    </location>
</feature>
<evidence type="ECO:0000313" key="8">
    <source>
        <dbReference type="EMBL" id="TXF90947.1"/>
    </source>
</evidence>
<evidence type="ECO:0000256" key="4">
    <source>
        <dbReference type="ARBA" id="ARBA00022692"/>
    </source>
</evidence>
<feature type="transmembrane region" description="Helical" evidence="7">
    <location>
        <begin position="20"/>
        <end position="38"/>
    </location>
</feature>
<dbReference type="AlphaFoldDB" id="A0A5C7FYZ4"/>
<evidence type="ECO:0000256" key="2">
    <source>
        <dbReference type="ARBA" id="ARBA00007430"/>
    </source>
</evidence>
<evidence type="ECO:0000256" key="5">
    <source>
        <dbReference type="ARBA" id="ARBA00022989"/>
    </source>
</evidence>
<dbReference type="PANTHER" id="PTHR30250:SF10">
    <property type="entry name" value="LIPOPOLYSACCHARIDE BIOSYNTHESIS PROTEIN WZXC"/>
    <property type="match status" value="1"/>
</dbReference>
<dbReference type="Pfam" id="PF13440">
    <property type="entry name" value="Polysacc_synt_3"/>
    <property type="match status" value="1"/>
</dbReference>
<evidence type="ECO:0000256" key="3">
    <source>
        <dbReference type="ARBA" id="ARBA00022475"/>
    </source>
</evidence>
<feature type="transmembrane region" description="Helical" evidence="7">
    <location>
        <begin position="291"/>
        <end position="310"/>
    </location>
</feature>
<gene>
    <name evidence="8" type="ORF">FUA23_03870</name>
</gene>
<feature type="transmembrane region" description="Helical" evidence="7">
    <location>
        <begin position="354"/>
        <end position="376"/>
    </location>
</feature>
<feature type="transmembrane region" description="Helical" evidence="7">
    <location>
        <begin position="382"/>
        <end position="401"/>
    </location>
</feature>
<evidence type="ECO:0000313" key="9">
    <source>
        <dbReference type="Proteomes" id="UP000321907"/>
    </source>
</evidence>